<feature type="compositionally biased region" description="Low complexity" evidence="9">
    <location>
        <begin position="308"/>
        <end position="327"/>
    </location>
</feature>
<feature type="compositionally biased region" description="Basic and acidic residues" evidence="9">
    <location>
        <begin position="332"/>
        <end position="345"/>
    </location>
</feature>
<keyword evidence="4" id="KW-0805">Transcription regulation</keyword>
<dbReference type="GO" id="GO:0005634">
    <property type="term" value="C:nucleus"/>
    <property type="evidence" value="ECO:0007669"/>
    <property type="project" value="UniProtKB-SubCell"/>
</dbReference>
<keyword evidence="5 8" id="KW-0238">DNA-binding</keyword>
<feature type="region of interest" description="Disordered" evidence="9">
    <location>
        <begin position="367"/>
        <end position="424"/>
    </location>
</feature>
<dbReference type="STRING" id="981085.W9QBM5"/>
<dbReference type="PANTHER" id="PTHR31089:SF47">
    <property type="entry name" value="DOF-TYPE DOMAIN-CONTAINING PROTEIN"/>
    <property type="match status" value="1"/>
</dbReference>
<dbReference type="AlphaFoldDB" id="W9QBM5"/>
<evidence type="ECO:0000256" key="9">
    <source>
        <dbReference type="SAM" id="MobiDB-lite"/>
    </source>
</evidence>
<dbReference type="Proteomes" id="UP000030645">
    <property type="component" value="Unassembled WGS sequence"/>
</dbReference>
<evidence type="ECO:0000259" key="10">
    <source>
        <dbReference type="PROSITE" id="PS50884"/>
    </source>
</evidence>
<dbReference type="InterPro" id="IPR045174">
    <property type="entry name" value="Dof"/>
</dbReference>
<feature type="compositionally biased region" description="Basic and acidic residues" evidence="9">
    <location>
        <begin position="392"/>
        <end position="406"/>
    </location>
</feature>
<dbReference type="PROSITE" id="PS01361">
    <property type="entry name" value="ZF_DOF_1"/>
    <property type="match status" value="1"/>
</dbReference>
<feature type="region of interest" description="Disordered" evidence="9">
    <location>
        <begin position="308"/>
        <end position="345"/>
    </location>
</feature>
<dbReference type="eggNOG" id="ENOG502QSI8">
    <property type="taxonomic scope" value="Eukaryota"/>
</dbReference>
<evidence type="ECO:0000256" key="6">
    <source>
        <dbReference type="ARBA" id="ARBA00023163"/>
    </source>
</evidence>
<proteinExistence type="predicted"/>
<evidence type="ECO:0000256" key="2">
    <source>
        <dbReference type="ARBA" id="ARBA00022771"/>
    </source>
</evidence>
<dbReference type="GO" id="GO:0003677">
    <property type="term" value="F:DNA binding"/>
    <property type="evidence" value="ECO:0007669"/>
    <property type="project" value="UniProtKB-UniRule"/>
</dbReference>
<organism evidence="11 12">
    <name type="scientific">Morus notabilis</name>
    <dbReference type="NCBI Taxonomy" id="981085"/>
    <lineage>
        <taxon>Eukaryota</taxon>
        <taxon>Viridiplantae</taxon>
        <taxon>Streptophyta</taxon>
        <taxon>Embryophyta</taxon>
        <taxon>Tracheophyta</taxon>
        <taxon>Spermatophyta</taxon>
        <taxon>Magnoliopsida</taxon>
        <taxon>eudicotyledons</taxon>
        <taxon>Gunneridae</taxon>
        <taxon>Pentapetalae</taxon>
        <taxon>rosids</taxon>
        <taxon>fabids</taxon>
        <taxon>Rosales</taxon>
        <taxon>Moraceae</taxon>
        <taxon>Moreae</taxon>
        <taxon>Morus</taxon>
    </lineage>
</organism>
<evidence type="ECO:0000313" key="12">
    <source>
        <dbReference type="Proteomes" id="UP000030645"/>
    </source>
</evidence>
<evidence type="ECO:0000256" key="1">
    <source>
        <dbReference type="ARBA" id="ARBA00022723"/>
    </source>
</evidence>
<protein>
    <submittedName>
        <fullName evidence="11">Dof zinc finger protein</fullName>
    </submittedName>
</protein>
<dbReference type="GO" id="GO:0003700">
    <property type="term" value="F:DNA-binding transcription factor activity"/>
    <property type="evidence" value="ECO:0007669"/>
    <property type="project" value="InterPro"/>
</dbReference>
<keyword evidence="12" id="KW-1185">Reference proteome</keyword>
<feature type="domain" description="Dof-type" evidence="10">
    <location>
        <begin position="64"/>
        <end position="118"/>
    </location>
</feature>
<dbReference type="PROSITE" id="PS50884">
    <property type="entry name" value="ZF_DOF_2"/>
    <property type="match status" value="1"/>
</dbReference>
<accession>W9QBM5</accession>
<keyword evidence="7 8" id="KW-0539">Nucleus</keyword>
<name>W9QBM5_9ROSA</name>
<feature type="compositionally biased region" description="Polar residues" evidence="9">
    <location>
        <begin position="407"/>
        <end position="424"/>
    </location>
</feature>
<evidence type="ECO:0000256" key="4">
    <source>
        <dbReference type="ARBA" id="ARBA00023015"/>
    </source>
</evidence>
<keyword evidence="2 8" id="KW-0863">Zinc-finger</keyword>
<dbReference type="EMBL" id="KE343308">
    <property type="protein sequence ID" value="EXB22882.1"/>
    <property type="molecule type" value="Genomic_DNA"/>
</dbReference>
<keyword evidence="6" id="KW-0804">Transcription</keyword>
<sequence length="424" mass="46199">MEDSVEKSCEQDILSEFDGKQFSHQNPGQENEAAVVDHNSEEDQGAETDKTRKEKALKKPDKVLPCPRCNSMETKFCYFNNYNVNQPRHFCKNCHRYWTAGGTIRNVPVGAGRRRNKHSSSQYHQGATNSDATAVTQGGTNGGDSQSLSCLPASPRIVSGNQEMVKLVSDTPLYESMETKLNLRDQKRTNTWSAAYGDGCEEPSSSSCSMATTTSQDNGYLGKDDSSAVHTNPTPCYPVTVPHWAYPWNPGWSIMMVGANSSNPGPSVMSSMPAMTAPGFCAPNIPFPFVPAPYWGCVPSWDSRKWISPVSPSSSTSNSGCSGSGSPTLGKHSRDTNMQAEEKTEQCLWVPKTLRIDDPDEAAKSSIWSTLGIEPDTNQPVGRGGIFKAFKPKSDAKSDAKDDDHVLQSNPAALSRSRSFQEST</sequence>
<keyword evidence="1" id="KW-0479">Metal-binding</keyword>
<keyword evidence="3" id="KW-0862">Zinc</keyword>
<dbReference type="GO" id="GO:0008270">
    <property type="term" value="F:zinc ion binding"/>
    <property type="evidence" value="ECO:0007669"/>
    <property type="project" value="UniProtKB-KW"/>
</dbReference>
<evidence type="ECO:0000256" key="7">
    <source>
        <dbReference type="ARBA" id="ARBA00023242"/>
    </source>
</evidence>
<evidence type="ECO:0000313" key="11">
    <source>
        <dbReference type="EMBL" id="EXB22882.1"/>
    </source>
</evidence>
<feature type="region of interest" description="Disordered" evidence="9">
    <location>
        <begin position="18"/>
        <end position="59"/>
    </location>
</feature>
<reference evidence="12" key="1">
    <citation type="submission" date="2013-01" db="EMBL/GenBank/DDBJ databases">
        <title>Draft Genome Sequence of a Mulberry Tree, Morus notabilis C.K. Schneid.</title>
        <authorList>
            <person name="He N."/>
            <person name="Zhao S."/>
        </authorList>
    </citation>
    <scope>NUCLEOTIDE SEQUENCE</scope>
</reference>
<gene>
    <name evidence="11" type="ORF">L484_000659</name>
</gene>
<dbReference type="PANTHER" id="PTHR31089">
    <property type="entry name" value="CYCLIC DOF FACTOR 2"/>
    <property type="match status" value="1"/>
</dbReference>
<dbReference type="InterPro" id="IPR003851">
    <property type="entry name" value="Znf_Dof"/>
</dbReference>
<feature type="compositionally biased region" description="Basic and acidic residues" evidence="9">
    <location>
        <begin position="47"/>
        <end position="59"/>
    </location>
</feature>
<dbReference type="Pfam" id="PF02701">
    <property type="entry name" value="Zn_ribbon_Dof"/>
    <property type="match status" value="1"/>
</dbReference>
<evidence type="ECO:0000256" key="5">
    <source>
        <dbReference type="ARBA" id="ARBA00023125"/>
    </source>
</evidence>
<feature type="region of interest" description="Disordered" evidence="9">
    <location>
        <begin position="108"/>
        <end position="148"/>
    </location>
</feature>
<comment type="subcellular location">
    <subcellularLocation>
        <location evidence="8">Nucleus</location>
    </subcellularLocation>
</comment>
<evidence type="ECO:0000256" key="3">
    <source>
        <dbReference type="ARBA" id="ARBA00022833"/>
    </source>
</evidence>
<evidence type="ECO:0000256" key="8">
    <source>
        <dbReference type="PROSITE-ProRule" id="PRU00071"/>
    </source>
</evidence>
<feature type="compositionally biased region" description="Polar residues" evidence="9">
    <location>
        <begin position="119"/>
        <end position="148"/>
    </location>
</feature>